<protein>
    <submittedName>
        <fullName evidence="4">DegT/DnrJ/EryC1/StrS family aminotransferase</fullName>
    </submittedName>
</protein>
<dbReference type="GO" id="GO:0008483">
    <property type="term" value="F:transaminase activity"/>
    <property type="evidence" value="ECO:0007669"/>
    <property type="project" value="UniProtKB-KW"/>
</dbReference>
<evidence type="ECO:0000313" key="4">
    <source>
        <dbReference type="EMBL" id="MFC3267332.1"/>
    </source>
</evidence>
<keyword evidence="5" id="KW-1185">Reference proteome</keyword>
<dbReference type="InterPro" id="IPR000653">
    <property type="entry name" value="DegT/StrS_aminotransferase"/>
</dbReference>
<gene>
    <name evidence="4" type="ORF">ACFOEX_13390</name>
</gene>
<dbReference type="RefSeq" id="WP_376829212.1">
    <property type="nucleotide sequence ID" value="NZ_JBHLWR010000006.1"/>
</dbReference>
<evidence type="ECO:0000313" key="5">
    <source>
        <dbReference type="Proteomes" id="UP001595536"/>
    </source>
</evidence>
<dbReference type="PIRSF" id="PIRSF000390">
    <property type="entry name" value="PLP_StrS"/>
    <property type="match status" value="1"/>
</dbReference>
<accession>A0ABV7LHB5</accession>
<dbReference type="InterPro" id="IPR015421">
    <property type="entry name" value="PyrdxlP-dep_Trfase_major"/>
</dbReference>
<dbReference type="Proteomes" id="UP001595536">
    <property type="component" value="Unassembled WGS sequence"/>
</dbReference>
<comment type="similarity">
    <text evidence="2 3">Belongs to the DegT/DnrJ/EryC1 family.</text>
</comment>
<dbReference type="PANTHER" id="PTHR30244:SF9">
    <property type="entry name" value="PROTEIN RV3402C"/>
    <property type="match status" value="1"/>
</dbReference>
<keyword evidence="4" id="KW-0032">Aminotransferase</keyword>
<proteinExistence type="inferred from homology"/>
<dbReference type="EMBL" id="JBHRUV010000108">
    <property type="protein sequence ID" value="MFC3267332.1"/>
    <property type="molecule type" value="Genomic_DNA"/>
</dbReference>
<dbReference type="Pfam" id="PF01041">
    <property type="entry name" value="DegT_DnrJ_EryC1"/>
    <property type="match status" value="1"/>
</dbReference>
<dbReference type="SUPFAM" id="SSF53383">
    <property type="entry name" value="PLP-dependent transferases"/>
    <property type="match status" value="1"/>
</dbReference>
<keyword evidence="1 3" id="KW-0663">Pyridoxal phosphate</keyword>
<dbReference type="InterPro" id="IPR015424">
    <property type="entry name" value="PyrdxlP-dep_Trfase"/>
</dbReference>
<organism evidence="4 5">
    <name type="scientific">Camelimonas abortus</name>
    <dbReference type="NCBI Taxonomy" id="1017184"/>
    <lineage>
        <taxon>Bacteria</taxon>
        <taxon>Pseudomonadati</taxon>
        <taxon>Pseudomonadota</taxon>
        <taxon>Alphaproteobacteria</taxon>
        <taxon>Hyphomicrobiales</taxon>
        <taxon>Chelatococcaceae</taxon>
        <taxon>Camelimonas</taxon>
    </lineage>
</organism>
<dbReference type="Gene3D" id="3.40.640.10">
    <property type="entry name" value="Type I PLP-dependent aspartate aminotransferase-like (Major domain)"/>
    <property type="match status" value="1"/>
</dbReference>
<reference evidence="5" key="1">
    <citation type="journal article" date="2019" name="Int. J. Syst. Evol. Microbiol.">
        <title>The Global Catalogue of Microorganisms (GCM) 10K type strain sequencing project: providing services to taxonomists for standard genome sequencing and annotation.</title>
        <authorList>
            <consortium name="The Broad Institute Genomics Platform"/>
            <consortium name="The Broad Institute Genome Sequencing Center for Infectious Disease"/>
            <person name="Wu L."/>
            <person name="Ma J."/>
        </authorList>
    </citation>
    <scope>NUCLEOTIDE SEQUENCE [LARGE SCALE GENOMIC DNA]</scope>
    <source>
        <strain evidence="5">CCM 7941</strain>
    </source>
</reference>
<keyword evidence="4" id="KW-0808">Transferase</keyword>
<dbReference type="PANTHER" id="PTHR30244">
    <property type="entry name" value="TRANSAMINASE"/>
    <property type="match status" value="1"/>
</dbReference>
<sequence>MAELEEIENSGIFSNYGPVNTRLEAALTRSLFGNLGGCLTVNNATTGLMLAIRDVMKAPYDSRRRYALMPSFTFAATAHAAIWAGLVPLLCDIDPETWLPCVRSEEELLQKYKDQIDVIIPYATFGNCLDLTRYDMLSNKYDVGIVVDAAASLGSKTETGAGFGEGFRWPVVFSMHATKTFATAEAGLIYCSDPDRLARLRVMGNFGFGEPRTATMPGLNSKLSEIGALLGLAKLEEFEDVISAREALARTYINNLPDFVFQRLTGNRVAYQFMPALLPKRLERHREALFDKLSAAGIGAAQYFNPHIAEQPYFARLSAVGDLTVTADISRRIVCLPLSDDLTEREVLHVCAVIRSFMEDRR</sequence>
<evidence type="ECO:0000256" key="1">
    <source>
        <dbReference type="ARBA" id="ARBA00022898"/>
    </source>
</evidence>
<evidence type="ECO:0000256" key="2">
    <source>
        <dbReference type="ARBA" id="ARBA00037999"/>
    </source>
</evidence>
<evidence type="ECO:0000256" key="3">
    <source>
        <dbReference type="RuleBase" id="RU004508"/>
    </source>
</evidence>
<name>A0ABV7LHB5_9HYPH</name>
<comment type="caution">
    <text evidence="4">The sequence shown here is derived from an EMBL/GenBank/DDBJ whole genome shotgun (WGS) entry which is preliminary data.</text>
</comment>